<feature type="region of interest" description="Disordered" evidence="1">
    <location>
        <begin position="340"/>
        <end position="363"/>
    </location>
</feature>
<name>A0A0B7FDH5_THACB</name>
<feature type="region of interest" description="Disordered" evidence="1">
    <location>
        <begin position="749"/>
        <end position="821"/>
    </location>
</feature>
<dbReference type="EMBL" id="LN679115">
    <property type="protein sequence ID" value="CEL54282.1"/>
    <property type="molecule type" value="Genomic_DNA"/>
</dbReference>
<feature type="region of interest" description="Disordered" evidence="1">
    <location>
        <begin position="204"/>
        <end position="252"/>
    </location>
</feature>
<reference evidence="2 3" key="1">
    <citation type="submission" date="2014-11" db="EMBL/GenBank/DDBJ databases">
        <authorList>
            <person name="Wibberg Daniel"/>
        </authorList>
    </citation>
    <scope>NUCLEOTIDE SEQUENCE [LARGE SCALE GENOMIC DNA]</scope>
    <source>
        <strain evidence="2">Rhizoctonia solani AG1-IB 7/3/14</strain>
    </source>
</reference>
<feature type="compositionally biased region" description="Polar residues" evidence="1">
    <location>
        <begin position="593"/>
        <end position="602"/>
    </location>
</feature>
<dbReference type="OrthoDB" id="3269398at2759"/>
<protein>
    <submittedName>
        <fullName evidence="2">Uncharacterized protein</fullName>
    </submittedName>
</protein>
<feature type="region of interest" description="Disordered" evidence="1">
    <location>
        <begin position="560"/>
        <end position="620"/>
    </location>
</feature>
<dbReference type="Proteomes" id="UP000059188">
    <property type="component" value="Unassembled WGS sequence"/>
</dbReference>
<organism evidence="2 3">
    <name type="scientific">Thanatephorus cucumeris (strain AG1-IB / isolate 7/3/14)</name>
    <name type="common">Lettuce bottom rot fungus</name>
    <name type="synonym">Rhizoctonia solani</name>
    <dbReference type="NCBI Taxonomy" id="1108050"/>
    <lineage>
        <taxon>Eukaryota</taxon>
        <taxon>Fungi</taxon>
        <taxon>Dikarya</taxon>
        <taxon>Basidiomycota</taxon>
        <taxon>Agaricomycotina</taxon>
        <taxon>Agaricomycetes</taxon>
        <taxon>Cantharellales</taxon>
        <taxon>Ceratobasidiaceae</taxon>
        <taxon>Rhizoctonia</taxon>
        <taxon>Rhizoctonia solani AG-1</taxon>
    </lineage>
</organism>
<feature type="compositionally biased region" description="Low complexity" evidence="1">
    <location>
        <begin position="470"/>
        <end position="481"/>
    </location>
</feature>
<feature type="compositionally biased region" description="Basic and acidic residues" evidence="1">
    <location>
        <begin position="22"/>
        <end position="36"/>
    </location>
</feature>
<accession>A0A0B7FDH5</accession>
<sequence length="866" mass="94623">MNMSDLVQASTPHTPPSRPSRHRVDSFPTDDIHEDSGFDEDDALSDSALGMPTSVSMGAFPVFLIQDSPTRCGVSKAVPLFPESPESAFAFQPALNRSNLPSRDELLYRIDETPLDAELFDQDEWETRGQSQLTPAPPPIRMVHTVDDEWDLPFTAGGMSRRPSMDKQAMAFGRRLYEEDETLVGHCEVSDQKLRPAALRYSSSTSTSLASPLSDTFSPGSTSCSISTASSSRLSPGGPPDCYAEFPEPEVEDFPTEVGGPVSLDLEVSSTYAQTVVSSGSPAILELRPMRSQPNMKNTPTNESSLFLGSPYMHSCFTLTTTDQGCDPPSTVLSSEVELPSLGTDPVSRPSTPPTEIQSPVSPSPYGRLGLFRHPHFRLSQLAQVQQFASDLCLPDAQRSVSSPTPYASTLALVSHRRAFSGSREHFQPGRTNLSIAGRLRSCSANSTDPRVTDVQLNLKPSLNSLGVQSARSRSNSASSAFPHLPSTSGFRTLSSSKSKDSVRSKFHNLPGYATFLKEITLELWIDQEGFRAIQPQFELHRYTPGQVTPARSGIRLKNRSSASLRSPARRKSAVPSPIMIPRTPPYPDHCSSAGSTMSPATSRFGPVSPSSGQDVDTPSEPHFLENWGVAEFTMKKRQGLNFHHGITESEPILRRLTVNGVEDRDYLSREASLSIKSNGVYTVKGSEDRGRFEWKLEYLVEDRRGPSGAVIPGEKTLTPLLFTCAPELLIPEQGKKVKLLHVMKKSMTPKIQSSKTEPPTAPGTPRSLALKEKSTPSHTGTSSAGKALGTIAKIVRPSSSKSRLRPTSPKDNYPHVNSSFQTPVRTSRHALEFTEHPDTFGPRKAVSYSNARPDLREILDTQFDN</sequence>
<evidence type="ECO:0000313" key="3">
    <source>
        <dbReference type="Proteomes" id="UP000059188"/>
    </source>
</evidence>
<keyword evidence="3" id="KW-1185">Reference proteome</keyword>
<dbReference type="AlphaFoldDB" id="A0A0B7FDH5"/>
<gene>
    <name evidence="2" type="ORF">RSOLAG1IB_06930</name>
</gene>
<evidence type="ECO:0000256" key="1">
    <source>
        <dbReference type="SAM" id="MobiDB-lite"/>
    </source>
</evidence>
<evidence type="ECO:0000313" key="2">
    <source>
        <dbReference type="EMBL" id="CEL54282.1"/>
    </source>
</evidence>
<proteinExistence type="predicted"/>
<feature type="region of interest" description="Disordered" evidence="1">
    <location>
        <begin position="468"/>
        <end position="504"/>
    </location>
</feature>
<feature type="compositionally biased region" description="Low complexity" evidence="1">
    <location>
        <begin position="204"/>
        <end position="235"/>
    </location>
</feature>
<feature type="region of interest" description="Disordered" evidence="1">
    <location>
        <begin position="1"/>
        <end position="45"/>
    </location>
</feature>